<feature type="compositionally biased region" description="Basic and acidic residues" evidence="1">
    <location>
        <begin position="286"/>
        <end position="303"/>
    </location>
</feature>
<dbReference type="OrthoDB" id="3215907at2759"/>
<feature type="compositionally biased region" description="Low complexity" evidence="1">
    <location>
        <begin position="42"/>
        <end position="54"/>
    </location>
</feature>
<feature type="region of interest" description="Disordered" evidence="1">
    <location>
        <begin position="1"/>
        <end position="66"/>
    </location>
</feature>
<gene>
    <name evidence="2" type="ORF">BD410DRAFT_455550</name>
</gene>
<accession>A0A4Y7PVG0</accession>
<proteinExistence type="predicted"/>
<feature type="region of interest" description="Disordered" evidence="1">
    <location>
        <begin position="286"/>
        <end position="319"/>
    </location>
</feature>
<feature type="region of interest" description="Disordered" evidence="1">
    <location>
        <begin position="202"/>
        <end position="226"/>
    </location>
</feature>
<feature type="compositionally biased region" description="Polar residues" evidence="1">
    <location>
        <begin position="57"/>
        <end position="66"/>
    </location>
</feature>
<feature type="compositionally biased region" description="Polar residues" evidence="1">
    <location>
        <begin position="202"/>
        <end position="218"/>
    </location>
</feature>
<organism evidence="2 3">
    <name type="scientific">Rickenella mellea</name>
    <dbReference type="NCBI Taxonomy" id="50990"/>
    <lineage>
        <taxon>Eukaryota</taxon>
        <taxon>Fungi</taxon>
        <taxon>Dikarya</taxon>
        <taxon>Basidiomycota</taxon>
        <taxon>Agaricomycotina</taxon>
        <taxon>Agaricomycetes</taxon>
        <taxon>Hymenochaetales</taxon>
        <taxon>Rickenellaceae</taxon>
        <taxon>Rickenella</taxon>
    </lineage>
</organism>
<protein>
    <submittedName>
        <fullName evidence="2">Uncharacterized protein</fullName>
    </submittedName>
</protein>
<dbReference type="VEuPathDB" id="FungiDB:BD410DRAFT_455550"/>
<evidence type="ECO:0000256" key="1">
    <source>
        <dbReference type="SAM" id="MobiDB-lite"/>
    </source>
</evidence>
<dbReference type="Proteomes" id="UP000294933">
    <property type="component" value="Unassembled WGS sequence"/>
</dbReference>
<sequence>MEQRVENSGKSSLGRRLKRLSLKPLVSPVDSSSDVRKTADMSSSPSSCPNSPISPVTPMSASFSPIGQSVPHIASASISPIYSREEIPPPTSNCMGPRQKNKLLKTTRKLYRILGSTPVLSDCEDSVLDSSCHSRSLSGWNASPEHGVRRQDSSASCVSRRSKRPFYFPLSPRPSLASLRPLSPPILKVDCSVVGNLQRHSSMASSSTRISVPQPSSAHSDDSATIVLDTPKHRRNKMAKLARYLGENIPIELVFPVPRFSPSTQLESPSESPVETDAAEALQERFRSSLGDDHPRRKSESSRTDQSGSECTGELRRTQTMGIGRTRQTSQPISPLFDAPLQALQFGHNPSGLEENTDVMQVYFISSSPCE</sequence>
<dbReference type="EMBL" id="ML170202">
    <property type="protein sequence ID" value="TDL18892.1"/>
    <property type="molecule type" value="Genomic_DNA"/>
</dbReference>
<name>A0A4Y7PVG0_9AGAM</name>
<dbReference type="AlphaFoldDB" id="A0A4Y7PVG0"/>
<reference evidence="2 3" key="1">
    <citation type="submission" date="2018-06" db="EMBL/GenBank/DDBJ databases">
        <title>A transcriptomic atlas of mushroom development highlights an independent origin of complex multicellularity.</title>
        <authorList>
            <consortium name="DOE Joint Genome Institute"/>
            <person name="Krizsan K."/>
            <person name="Almasi E."/>
            <person name="Merenyi Z."/>
            <person name="Sahu N."/>
            <person name="Viragh M."/>
            <person name="Koszo T."/>
            <person name="Mondo S."/>
            <person name="Kiss B."/>
            <person name="Balint B."/>
            <person name="Kues U."/>
            <person name="Barry K."/>
            <person name="Hegedus J.C."/>
            <person name="Henrissat B."/>
            <person name="Johnson J."/>
            <person name="Lipzen A."/>
            <person name="Ohm R."/>
            <person name="Nagy I."/>
            <person name="Pangilinan J."/>
            <person name="Yan J."/>
            <person name="Xiong Y."/>
            <person name="Grigoriev I.V."/>
            <person name="Hibbett D.S."/>
            <person name="Nagy L.G."/>
        </authorList>
    </citation>
    <scope>NUCLEOTIDE SEQUENCE [LARGE SCALE GENOMIC DNA]</scope>
    <source>
        <strain evidence="2 3">SZMC22713</strain>
    </source>
</reference>
<evidence type="ECO:0000313" key="2">
    <source>
        <dbReference type="EMBL" id="TDL18892.1"/>
    </source>
</evidence>
<keyword evidence="3" id="KW-1185">Reference proteome</keyword>
<evidence type="ECO:0000313" key="3">
    <source>
        <dbReference type="Proteomes" id="UP000294933"/>
    </source>
</evidence>
<feature type="compositionally biased region" description="Low complexity" evidence="1">
    <location>
        <begin position="22"/>
        <end position="32"/>
    </location>
</feature>